<feature type="domain" description="Creatinase N-terminal" evidence="3">
    <location>
        <begin position="11"/>
        <end position="148"/>
    </location>
</feature>
<dbReference type="InterPro" id="IPR050659">
    <property type="entry name" value="Peptidase_M24B"/>
</dbReference>
<evidence type="ECO:0000313" key="5">
    <source>
        <dbReference type="Proteomes" id="UP000219514"/>
    </source>
</evidence>
<dbReference type="RefSeq" id="WP_097207142.1">
    <property type="nucleotide sequence ID" value="NZ_JACHXB010000002.1"/>
</dbReference>
<gene>
    <name evidence="4" type="ORF">SAMN06893097_10699</name>
</gene>
<dbReference type="Gene3D" id="3.40.350.10">
    <property type="entry name" value="Creatinase/prolidase N-terminal domain"/>
    <property type="match status" value="1"/>
</dbReference>
<dbReference type="PANTHER" id="PTHR46112:SF3">
    <property type="entry name" value="AMINOPEPTIDASE YPDF"/>
    <property type="match status" value="1"/>
</dbReference>
<proteinExistence type="predicted"/>
<dbReference type="OrthoDB" id="9806388at2"/>
<dbReference type="EMBL" id="OBDO01000006">
    <property type="protein sequence ID" value="SNX97149.1"/>
    <property type="molecule type" value="Genomic_DNA"/>
</dbReference>
<dbReference type="AlphaFoldDB" id="A0A285EDF9"/>
<organism evidence="4 5">
    <name type="scientific">Geodermatophilus sabuli</name>
    <dbReference type="NCBI Taxonomy" id="1564158"/>
    <lineage>
        <taxon>Bacteria</taxon>
        <taxon>Bacillati</taxon>
        <taxon>Actinomycetota</taxon>
        <taxon>Actinomycetes</taxon>
        <taxon>Geodermatophilales</taxon>
        <taxon>Geodermatophilaceae</taxon>
        <taxon>Geodermatophilus</taxon>
    </lineage>
</organism>
<dbReference type="Gene3D" id="3.90.230.10">
    <property type="entry name" value="Creatinase/methionine aminopeptidase superfamily"/>
    <property type="match status" value="1"/>
</dbReference>
<keyword evidence="4" id="KW-0031">Aminopeptidase</keyword>
<dbReference type="Proteomes" id="UP000219514">
    <property type="component" value="Unassembled WGS sequence"/>
</dbReference>
<evidence type="ECO:0000259" key="3">
    <source>
        <dbReference type="Pfam" id="PF01321"/>
    </source>
</evidence>
<keyword evidence="4" id="KW-0645">Protease</keyword>
<accession>A0A285EDF9</accession>
<dbReference type="GO" id="GO:0004177">
    <property type="term" value="F:aminopeptidase activity"/>
    <property type="evidence" value="ECO:0007669"/>
    <property type="project" value="UniProtKB-KW"/>
</dbReference>
<dbReference type="InterPro" id="IPR029149">
    <property type="entry name" value="Creatin/AminoP/Spt16_N"/>
</dbReference>
<dbReference type="CDD" id="cd01066">
    <property type="entry name" value="APP_MetAP"/>
    <property type="match status" value="1"/>
</dbReference>
<dbReference type="SUPFAM" id="SSF53092">
    <property type="entry name" value="Creatinase/prolidase N-terminal domain"/>
    <property type="match status" value="1"/>
</dbReference>
<evidence type="ECO:0000259" key="2">
    <source>
        <dbReference type="Pfam" id="PF00557"/>
    </source>
</evidence>
<dbReference type="SUPFAM" id="SSF55920">
    <property type="entry name" value="Creatinase/aminopeptidase"/>
    <property type="match status" value="1"/>
</dbReference>
<feature type="domain" description="Peptidase M24" evidence="2">
    <location>
        <begin position="158"/>
        <end position="366"/>
    </location>
</feature>
<keyword evidence="5" id="KW-1185">Reference proteome</keyword>
<dbReference type="InterPro" id="IPR036005">
    <property type="entry name" value="Creatinase/aminopeptidase-like"/>
</dbReference>
<dbReference type="InterPro" id="IPR000994">
    <property type="entry name" value="Pept_M24"/>
</dbReference>
<dbReference type="InterPro" id="IPR000587">
    <property type="entry name" value="Creatinase_N"/>
</dbReference>
<name>A0A285EDF9_9ACTN</name>
<dbReference type="Pfam" id="PF01321">
    <property type="entry name" value="Creatinase_N"/>
    <property type="match status" value="1"/>
</dbReference>
<protein>
    <submittedName>
        <fullName evidence="4">Xaa-Pro aminopeptidase</fullName>
    </submittedName>
</protein>
<evidence type="ECO:0000256" key="1">
    <source>
        <dbReference type="SAM" id="MobiDB-lite"/>
    </source>
</evidence>
<dbReference type="PANTHER" id="PTHR46112">
    <property type="entry name" value="AMINOPEPTIDASE"/>
    <property type="match status" value="1"/>
</dbReference>
<dbReference type="Pfam" id="PF00557">
    <property type="entry name" value="Peptidase_M24"/>
    <property type="match status" value="1"/>
</dbReference>
<feature type="region of interest" description="Disordered" evidence="1">
    <location>
        <begin position="370"/>
        <end position="394"/>
    </location>
</feature>
<evidence type="ECO:0000313" key="4">
    <source>
        <dbReference type="EMBL" id="SNX97149.1"/>
    </source>
</evidence>
<keyword evidence="4" id="KW-0378">Hydrolase</keyword>
<sequence>MSQSIDERDRRWAALDKAMAEHDLDALVFAANDYRGHKGSLRYVADYNLCHKYGNAVLLRAREPVLVLSGSLVSARKPASGWVSDYRFPQTTGAGLVEALKEANRLERVGVIGLGQVLKVNEYLALTEAFPGCAFVDFTKGFERVRAVKSAYELAGAEESAYILDQCFHRLLEIAHAGITEREIAAEMHRVGHLLGGEDPIFLSMHTDEQNEHSRSTFDSPRDRVLGTHDVHTFSFEMIGPRGYWTELARMVTFAPADEVTTRMARAVTDGIGNGARAMTPGAVPSDIQRTVLDGVEQHGATTSYWSGHSLGLDVIEDPMIGLDVVEEPDQSTDNTIEAGMALTLHPMVQDTEGRSSGYMSDTFIVGPGGSRKLSEHPTGLHRISRGGVSVHGH</sequence>
<reference evidence="4 5" key="1">
    <citation type="submission" date="2017-09" db="EMBL/GenBank/DDBJ databases">
        <authorList>
            <person name="Ehlers B."/>
            <person name="Leendertz F.H."/>
        </authorList>
    </citation>
    <scope>NUCLEOTIDE SEQUENCE [LARGE SCALE GENOMIC DNA]</scope>
    <source>
        <strain evidence="4 5">DSM 46844</strain>
    </source>
</reference>